<organism evidence="2 3">
    <name type="scientific">Aureobasidium pullulans EXF-150</name>
    <dbReference type="NCBI Taxonomy" id="1043002"/>
    <lineage>
        <taxon>Eukaryota</taxon>
        <taxon>Fungi</taxon>
        <taxon>Dikarya</taxon>
        <taxon>Ascomycota</taxon>
        <taxon>Pezizomycotina</taxon>
        <taxon>Dothideomycetes</taxon>
        <taxon>Dothideomycetidae</taxon>
        <taxon>Dothideales</taxon>
        <taxon>Saccotheciaceae</taxon>
        <taxon>Aureobasidium</taxon>
    </lineage>
</organism>
<dbReference type="AlphaFoldDB" id="A0A074XNQ0"/>
<accession>A0A074XNQ0</accession>
<dbReference type="GeneID" id="40746001"/>
<dbReference type="RefSeq" id="XP_029761511.1">
    <property type="nucleotide sequence ID" value="XM_029903695.1"/>
</dbReference>
<dbReference type="HOGENOM" id="CLU_696358_0_0_1"/>
<dbReference type="Proteomes" id="UP000030706">
    <property type="component" value="Unassembled WGS sequence"/>
</dbReference>
<proteinExistence type="predicted"/>
<evidence type="ECO:0000256" key="1">
    <source>
        <dbReference type="SAM" id="MobiDB-lite"/>
    </source>
</evidence>
<gene>
    <name evidence="2" type="ORF">M438DRAFT_334235</name>
</gene>
<dbReference type="EMBL" id="KL584980">
    <property type="protein sequence ID" value="KEQ85324.1"/>
    <property type="molecule type" value="Genomic_DNA"/>
</dbReference>
<feature type="compositionally biased region" description="Acidic residues" evidence="1">
    <location>
        <begin position="55"/>
        <end position="99"/>
    </location>
</feature>
<name>A0A074XNQ0_AURPU</name>
<feature type="compositionally biased region" description="Polar residues" evidence="1">
    <location>
        <begin position="32"/>
        <end position="51"/>
    </location>
</feature>
<sequence length="396" mass="44890">MSPKTNNSNKAALANMQFGSMSTDMCASVAGFSSNEFGSTRDQNTTSTGSTGPEEFIDFEENDLGDDEDDQDDEDEIDSSENDESDEFELHDDEDDDYEVNPVIERMLKIAEEKALEQNVILPQFGTISERYSGRDIGDPSSPAYDELGSIDNRDAASKDLDKIKAVFVVDKDRFDIRTLKVEPEVWIDFEEFDFGEDEEDDDNLEANSVTNRQPKLVEENIHEQDAVVPPVRQYNIIKELPKHSKFQDNRPAYEALIIMEKPTISAAAALGISGDNVELAVSEDDVEQASDQGQTPSRELFTTQDPLALWEQIELAPWEVEHCAKAIYTMLQRIRSYKEFTSELLQKEWAMAIEENWGPPILGSLKRAAEAEFWKNKKDEREKVLRKLCNQMSLV</sequence>
<evidence type="ECO:0000313" key="2">
    <source>
        <dbReference type="EMBL" id="KEQ85324.1"/>
    </source>
</evidence>
<evidence type="ECO:0000313" key="3">
    <source>
        <dbReference type="Proteomes" id="UP000030706"/>
    </source>
</evidence>
<keyword evidence="3" id="KW-1185">Reference proteome</keyword>
<feature type="region of interest" description="Disordered" evidence="1">
    <location>
        <begin position="32"/>
        <end position="99"/>
    </location>
</feature>
<protein>
    <submittedName>
        <fullName evidence="2">Uncharacterized protein</fullName>
    </submittedName>
</protein>
<reference evidence="2 3" key="1">
    <citation type="journal article" date="2014" name="BMC Genomics">
        <title>Genome sequencing of four Aureobasidium pullulans varieties: biotechnological potential, stress tolerance, and description of new species.</title>
        <authorList>
            <person name="Gostin Ar C."/>
            <person name="Ohm R.A."/>
            <person name="Kogej T."/>
            <person name="Sonjak S."/>
            <person name="Turk M."/>
            <person name="Zajc J."/>
            <person name="Zalar P."/>
            <person name="Grube M."/>
            <person name="Sun H."/>
            <person name="Han J."/>
            <person name="Sharma A."/>
            <person name="Chiniquy J."/>
            <person name="Ngan C.Y."/>
            <person name="Lipzen A."/>
            <person name="Barry K."/>
            <person name="Grigoriev I.V."/>
            <person name="Gunde-Cimerman N."/>
        </authorList>
    </citation>
    <scope>NUCLEOTIDE SEQUENCE [LARGE SCALE GENOMIC DNA]</scope>
    <source>
        <strain evidence="2 3">EXF-150</strain>
    </source>
</reference>